<protein>
    <submittedName>
        <fullName evidence="1">Uncharacterized protein</fullName>
    </submittedName>
</protein>
<evidence type="ECO:0000313" key="1">
    <source>
        <dbReference type="EMBL" id="ETN18482.1"/>
    </source>
</evidence>
<dbReference type="RefSeq" id="XP_008896616.1">
    <property type="nucleotide sequence ID" value="XM_008898368.1"/>
</dbReference>
<dbReference type="EMBL" id="KI669566">
    <property type="protein sequence ID" value="ETN18482.1"/>
    <property type="molecule type" value="Genomic_DNA"/>
</dbReference>
<dbReference type="GeneID" id="20190159"/>
<dbReference type="Proteomes" id="UP000018817">
    <property type="component" value="Unassembled WGS sequence"/>
</dbReference>
<proteinExistence type="predicted"/>
<gene>
    <name evidence="1" type="ORF">PPTG_21560</name>
</gene>
<accession>W2QZ51</accession>
<name>W2QZ51_PHYN3</name>
<organism evidence="1 2">
    <name type="scientific">Phytophthora nicotianae (strain INRA-310)</name>
    <name type="common">Phytophthora parasitica</name>
    <dbReference type="NCBI Taxonomy" id="761204"/>
    <lineage>
        <taxon>Eukaryota</taxon>
        <taxon>Sar</taxon>
        <taxon>Stramenopiles</taxon>
        <taxon>Oomycota</taxon>
        <taxon>Peronosporomycetes</taxon>
        <taxon>Peronosporales</taxon>
        <taxon>Peronosporaceae</taxon>
        <taxon>Phytophthora</taxon>
    </lineage>
</organism>
<sequence length="66" mass="7142">MGTHAPSPNLFQAQMCGSGVWQNPATKAQKRALALMMAAIGSFDIQLQGLPRNTIRHGELSEDGYK</sequence>
<dbReference type="VEuPathDB" id="FungiDB:PPTG_21560"/>
<reference evidence="2" key="1">
    <citation type="submission" date="2011-12" db="EMBL/GenBank/DDBJ databases">
        <authorList>
            <consortium name="The Broad Institute Genome Sequencing Platform"/>
            <person name="Russ C."/>
            <person name="Tyler B."/>
            <person name="Panabieres F."/>
            <person name="Shan W."/>
            <person name="Tripathy S."/>
            <person name="Grunwald N."/>
            <person name="Machado M."/>
            <person name="Young S.K."/>
            <person name="Zeng Q."/>
            <person name="Gargeya S."/>
            <person name="Fitzgerald M."/>
            <person name="Haas B."/>
            <person name="Abouelleil A."/>
            <person name="Alvarado L."/>
            <person name="Arachchi H.M."/>
            <person name="Berlin A."/>
            <person name="Chapman S.B."/>
            <person name="Gearin G."/>
            <person name="Goldberg J."/>
            <person name="Griggs A."/>
            <person name="Gujja S."/>
            <person name="Hansen M."/>
            <person name="Heiman D."/>
            <person name="Howarth C."/>
            <person name="Larimer J."/>
            <person name="Lui A."/>
            <person name="MacDonald P.J.P."/>
            <person name="McCowen C."/>
            <person name="Montmayeur A."/>
            <person name="Murphy C."/>
            <person name="Neiman D."/>
            <person name="Pearson M."/>
            <person name="Priest M."/>
            <person name="Roberts A."/>
            <person name="Saif S."/>
            <person name="Shea T."/>
            <person name="Sisk P."/>
            <person name="Stolte C."/>
            <person name="Sykes S."/>
            <person name="Wortman J."/>
            <person name="Nusbaum C."/>
            <person name="Birren B."/>
        </authorList>
    </citation>
    <scope>NUCLEOTIDE SEQUENCE [LARGE SCALE GENOMIC DNA]</scope>
    <source>
        <strain evidence="2">INRA-310</strain>
    </source>
</reference>
<evidence type="ECO:0000313" key="2">
    <source>
        <dbReference type="Proteomes" id="UP000018817"/>
    </source>
</evidence>
<dbReference type="AlphaFoldDB" id="W2QZ51"/>
<reference evidence="1 2" key="2">
    <citation type="submission" date="2013-11" db="EMBL/GenBank/DDBJ databases">
        <title>The Genome Sequence of Phytophthora parasitica INRA-310.</title>
        <authorList>
            <consortium name="The Broad Institute Genomics Platform"/>
            <person name="Russ C."/>
            <person name="Tyler B."/>
            <person name="Panabieres F."/>
            <person name="Shan W."/>
            <person name="Tripathy S."/>
            <person name="Grunwald N."/>
            <person name="Machado M."/>
            <person name="Johnson C.S."/>
            <person name="Arredondo F."/>
            <person name="Hong C."/>
            <person name="Coffey M."/>
            <person name="Young S.K."/>
            <person name="Zeng Q."/>
            <person name="Gargeya S."/>
            <person name="Fitzgerald M."/>
            <person name="Abouelleil A."/>
            <person name="Alvarado L."/>
            <person name="Chapman S.B."/>
            <person name="Gainer-Dewar J."/>
            <person name="Goldberg J."/>
            <person name="Griggs A."/>
            <person name="Gujja S."/>
            <person name="Hansen M."/>
            <person name="Howarth C."/>
            <person name="Imamovic A."/>
            <person name="Ireland A."/>
            <person name="Larimer J."/>
            <person name="McCowan C."/>
            <person name="Murphy C."/>
            <person name="Pearson M."/>
            <person name="Poon T.W."/>
            <person name="Priest M."/>
            <person name="Roberts A."/>
            <person name="Saif S."/>
            <person name="Shea T."/>
            <person name="Sykes S."/>
            <person name="Wortman J."/>
            <person name="Nusbaum C."/>
            <person name="Birren B."/>
        </authorList>
    </citation>
    <scope>NUCLEOTIDE SEQUENCE [LARGE SCALE GENOMIC DNA]</scope>
    <source>
        <strain evidence="1 2">INRA-310</strain>
    </source>
</reference>